<keyword evidence="6" id="KW-1185">Reference proteome</keyword>
<keyword evidence="3" id="KW-0862">Zinc</keyword>
<dbReference type="EMBL" id="NWBU01000005">
    <property type="protein sequence ID" value="PTQ12245.1"/>
    <property type="molecule type" value="Genomic_DNA"/>
</dbReference>
<keyword evidence="2" id="KW-0479">Metal-binding</keyword>
<dbReference type="PANTHER" id="PTHR28620:SF1">
    <property type="entry name" value="CENP-V_GFA DOMAIN-CONTAINING PROTEIN"/>
    <property type="match status" value="1"/>
</dbReference>
<dbReference type="AlphaFoldDB" id="A0A2T5FZY5"/>
<dbReference type="Proteomes" id="UP000244162">
    <property type="component" value="Unassembled WGS sequence"/>
</dbReference>
<dbReference type="Pfam" id="PF04828">
    <property type="entry name" value="GFA"/>
    <property type="match status" value="1"/>
</dbReference>
<dbReference type="GO" id="GO:0046872">
    <property type="term" value="F:metal ion binding"/>
    <property type="evidence" value="ECO:0007669"/>
    <property type="project" value="UniProtKB-KW"/>
</dbReference>
<dbReference type="PANTHER" id="PTHR28620">
    <property type="entry name" value="CENTROMERE PROTEIN V"/>
    <property type="match status" value="1"/>
</dbReference>
<evidence type="ECO:0000256" key="2">
    <source>
        <dbReference type="ARBA" id="ARBA00022723"/>
    </source>
</evidence>
<evidence type="ECO:0000313" key="6">
    <source>
        <dbReference type="Proteomes" id="UP000244162"/>
    </source>
</evidence>
<dbReference type="GO" id="GO:0016846">
    <property type="term" value="F:carbon-sulfur lyase activity"/>
    <property type="evidence" value="ECO:0007669"/>
    <property type="project" value="InterPro"/>
</dbReference>
<dbReference type="RefSeq" id="WP_107967108.1">
    <property type="nucleotide sequence ID" value="NZ_NWBU01000005.1"/>
</dbReference>
<reference evidence="5 6" key="1">
    <citation type="submission" date="2017-09" db="EMBL/GenBank/DDBJ databases">
        <title>Sphingomonas panjinensis sp.nov., isolated from oil-contaminated soil.</title>
        <authorList>
            <person name="Wang L."/>
            <person name="Chen L."/>
        </authorList>
    </citation>
    <scope>NUCLEOTIDE SEQUENCE [LARGE SCALE GENOMIC DNA]</scope>
    <source>
        <strain evidence="5 6">FW-11</strain>
    </source>
</reference>
<comment type="caution">
    <text evidence="5">The sequence shown here is derived from an EMBL/GenBank/DDBJ whole genome shotgun (WGS) entry which is preliminary data.</text>
</comment>
<dbReference type="PROSITE" id="PS51891">
    <property type="entry name" value="CENP_V_GFA"/>
    <property type="match status" value="1"/>
</dbReference>
<proteinExistence type="inferred from homology"/>
<dbReference type="InterPro" id="IPR011057">
    <property type="entry name" value="Mss4-like_sf"/>
</dbReference>
<evidence type="ECO:0000259" key="4">
    <source>
        <dbReference type="PROSITE" id="PS51891"/>
    </source>
</evidence>
<comment type="similarity">
    <text evidence="1">Belongs to the Gfa family.</text>
</comment>
<gene>
    <name evidence="5" type="ORF">CLG96_06775</name>
</gene>
<dbReference type="OrthoDB" id="9805575at2"/>
<dbReference type="Gene3D" id="2.170.150.70">
    <property type="match status" value="1"/>
</dbReference>
<evidence type="ECO:0000313" key="5">
    <source>
        <dbReference type="EMBL" id="PTQ12245.1"/>
    </source>
</evidence>
<sequence>MIVEGGCHCGLVRFEASLPDGPVEIFDCDCSICSMTGYLHLIVPETRFRLLEGKRDTTTYRFGSGRARHIFCTQCGIKSFYKPLSHPNSISVNLRCLDEGHGLDVRIVPFDGRNHAGPQVSDPG</sequence>
<dbReference type="InterPro" id="IPR006913">
    <property type="entry name" value="CENP-V/GFA"/>
</dbReference>
<protein>
    <submittedName>
        <fullName evidence="5">Aldehyde-activating protein</fullName>
    </submittedName>
</protein>
<name>A0A2T5FZY5_9SPHN</name>
<evidence type="ECO:0000256" key="1">
    <source>
        <dbReference type="ARBA" id="ARBA00005495"/>
    </source>
</evidence>
<accession>A0A2T5FZY5</accession>
<feature type="domain" description="CENP-V/GFA" evidence="4">
    <location>
        <begin position="3"/>
        <end position="111"/>
    </location>
</feature>
<dbReference type="InterPro" id="IPR052355">
    <property type="entry name" value="CENP-V-like"/>
</dbReference>
<organism evidence="5 6">
    <name type="scientific">Sphingomonas oleivorans</name>
    <dbReference type="NCBI Taxonomy" id="1735121"/>
    <lineage>
        <taxon>Bacteria</taxon>
        <taxon>Pseudomonadati</taxon>
        <taxon>Pseudomonadota</taxon>
        <taxon>Alphaproteobacteria</taxon>
        <taxon>Sphingomonadales</taxon>
        <taxon>Sphingomonadaceae</taxon>
        <taxon>Sphingomonas</taxon>
    </lineage>
</organism>
<dbReference type="SUPFAM" id="SSF51316">
    <property type="entry name" value="Mss4-like"/>
    <property type="match status" value="1"/>
</dbReference>
<evidence type="ECO:0000256" key="3">
    <source>
        <dbReference type="ARBA" id="ARBA00022833"/>
    </source>
</evidence>